<organism evidence="1 2">
    <name type="scientific">Rhododendron molle</name>
    <name type="common">Chinese azalea</name>
    <name type="synonym">Azalea mollis</name>
    <dbReference type="NCBI Taxonomy" id="49168"/>
    <lineage>
        <taxon>Eukaryota</taxon>
        <taxon>Viridiplantae</taxon>
        <taxon>Streptophyta</taxon>
        <taxon>Embryophyta</taxon>
        <taxon>Tracheophyta</taxon>
        <taxon>Spermatophyta</taxon>
        <taxon>Magnoliopsida</taxon>
        <taxon>eudicotyledons</taxon>
        <taxon>Gunneridae</taxon>
        <taxon>Pentapetalae</taxon>
        <taxon>asterids</taxon>
        <taxon>Ericales</taxon>
        <taxon>Ericaceae</taxon>
        <taxon>Ericoideae</taxon>
        <taxon>Rhodoreae</taxon>
        <taxon>Rhododendron</taxon>
    </lineage>
</organism>
<gene>
    <name evidence="1" type="ORF">RHMOL_Rhmol04G0060300</name>
</gene>
<comment type="caution">
    <text evidence="1">The sequence shown here is derived from an EMBL/GenBank/DDBJ whole genome shotgun (WGS) entry which is preliminary data.</text>
</comment>
<proteinExistence type="predicted"/>
<evidence type="ECO:0000313" key="2">
    <source>
        <dbReference type="Proteomes" id="UP001062846"/>
    </source>
</evidence>
<reference evidence="1" key="1">
    <citation type="submission" date="2022-02" db="EMBL/GenBank/DDBJ databases">
        <title>Plant Genome Project.</title>
        <authorList>
            <person name="Zhang R.-G."/>
        </authorList>
    </citation>
    <scope>NUCLEOTIDE SEQUENCE</scope>
    <source>
        <strain evidence="1">AT1</strain>
    </source>
</reference>
<sequence>MQPLCHEDERSALLKFKHSFDIKKFASGDPSAYPKVESWKLDGNASDCCSWDGVECDHDTGRVIGLDLSSSFLSGSINSNSSLFSLVHLQRLNLADNHFNYSQIPTGIENLSRLKSLNLNNSYFSGQIPSEIFSLSQLTFLDLSGYFDYTPQLLLKLEKPSLRDLVQKLTNLKVLVLTGVNVSSTVPEALSNMTSPTSLDLQSCLLYGEFPMGIFHLPNLWSLGISLNENLVGYLPEFPRGSPLEVLLSACTRFSGVLPTSIGNLDSLNKLDIAFSNLDGTLPPSLGNLAQLTSLEVSGNNFRGQIPLSIANLSKLTELGLGDGAFDAGTLSFLFEKQSKLTTLFLVGTTLNDVLPQSLANLTQLSVLILYRNELLGEIPSWPQNLTHLTTLALSGNQLSGMFPSSISQLNHLEILDLSSNNLSGEVELDIFQNLRNLAVLRLSENKLTVPVTNSTNATLAKFISIGLASCNLKEFPDFLRFQDELQSLNMADNGLHGKIPTWLWNTSKETMRYIDLYGNFLTGFEVHPYAIPWISLKSLDFSFNRLQGPLPLPPSSVFAYRVAGNLLTGEVPTSFCQNRALFALDLSDNYLSGAIPQSLASSSSDSLLLLNLSSNNFHGTVPHMSMRVIRVIDLSKNQLHGVVPRSLVNCTTLEILLLEDNQIEDTFPFWLGTLPELKVLVLRSNRFHGAIENLQMNMKFQKLQIIDLSQNGFRVLPKLECNENGPEREFNIYEGVETSIYKPLCHEDERSALRQFKHSFHIKKFASANNPSAYPKIESWKLEEMLAIAARGMAWSVTMTLVV</sequence>
<protein>
    <submittedName>
        <fullName evidence="1">Uncharacterized protein</fullName>
    </submittedName>
</protein>
<name>A0ACC0NYP1_RHOML</name>
<keyword evidence="2" id="KW-1185">Reference proteome</keyword>
<accession>A0ACC0NYP1</accession>
<dbReference type="Proteomes" id="UP001062846">
    <property type="component" value="Chromosome 4"/>
</dbReference>
<evidence type="ECO:0000313" key="1">
    <source>
        <dbReference type="EMBL" id="KAI8558074.1"/>
    </source>
</evidence>
<dbReference type="EMBL" id="CM046391">
    <property type="protein sequence ID" value="KAI8558074.1"/>
    <property type="molecule type" value="Genomic_DNA"/>
</dbReference>